<sequence length="254" mass="26895">MSGPRSVLLDLAARRATGALLRDSGTLYLADGAVVHAESPAAPGVGTLLTAGGRLTDDLWRGAIDRAGARRQVGRFLVDSGRLSCGELEICHLSALFDASYFVLGAKGGPTRFRPGAQHWFGHLRPITAGAVERESRRRTALLNGLWPHPQVDTAPVVRRAAPHSPAPSRRQGAVLALADGVRTPSEIARLLGRPAFHTLIDIRRLAAAGYIDTPAAGPPPRPATPLAPWSADAAAVPDVALLRRIRDALEARL</sequence>
<proteinExistence type="predicted"/>
<keyword evidence="2" id="KW-1185">Reference proteome</keyword>
<dbReference type="Proteomes" id="UP001552594">
    <property type="component" value="Unassembled WGS sequence"/>
</dbReference>
<organism evidence="1 2">
    <name type="scientific">Streptomyces orinoci</name>
    <name type="common">Streptoverticillium orinoci</name>
    <dbReference type="NCBI Taxonomy" id="67339"/>
    <lineage>
        <taxon>Bacteria</taxon>
        <taxon>Bacillati</taxon>
        <taxon>Actinomycetota</taxon>
        <taxon>Actinomycetes</taxon>
        <taxon>Kitasatosporales</taxon>
        <taxon>Streptomycetaceae</taxon>
        <taxon>Streptomyces</taxon>
    </lineage>
</organism>
<dbReference type="EMBL" id="JBFAUK010000058">
    <property type="protein sequence ID" value="MEV5511267.1"/>
    <property type="molecule type" value="Genomic_DNA"/>
</dbReference>
<dbReference type="RefSeq" id="WP_109278488.1">
    <property type="nucleotide sequence ID" value="NZ_JBFAUK010000058.1"/>
</dbReference>
<evidence type="ECO:0000313" key="1">
    <source>
        <dbReference type="EMBL" id="MEV5511267.1"/>
    </source>
</evidence>
<gene>
    <name evidence="1" type="ORF">AB0L16_33470</name>
</gene>
<reference evidence="1 2" key="1">
    <citation type="submission" date="2024-06" db="EMBL/GenBank/DDBJ databases">
        <title>The Natural Products Discovery Center: Release of the First 8490 Sequenced Strains for Exploring Actinobacteria Biosynthetic Diversity.</title>
        <authorList>
            <person name="Kalkreuter E."/>
            <person name="Kautsar S.A."/>
            <person name="Yang D."/>
            <person name="Bader C.D."/>
            <person name="Teijaro C.N."/>
            <person name="Fluegel L."/>
            <person name="Davis C.M."/>
            <person name="Simpson J.R."/>
            <person name="Lauterbach L."/>
            <person name="Steele A.D."/>
            <person name="Gui C."/>
            <person name="Meng S."/>
            <person name="Li G."/>
            <person name="Viehrig K."/>
            <person name="Ye F."/>
            <person name="Su P."/>
            <person name="Kiefer A.F."/>
            <person name="Nichols A."/>
            <person name="Cepeda A.J."/>
            <person name="Yan W."/>
            <person name="Fan B."/>
            <person name="Jiang Y."/>
            <person name="Adhikari A."/>
            <person name="Zheng C.-J."/>
            <person name="Schuster L."/>
            <person name="Cowan T.M."/>
            <person name="Smanski M.J."/>
            <person name="Chevrette M.G."/>
            <person name="De Carvalho L.P.S."/>
            <person name="Shen B."/>
        </authorList>
    </citation>
    <scope>NUCLEOTIDE SEQUENCE [LARGE SCALE GENOMIC DNA]</scope>
    <source>
        <strain evidence="1 2">NPDC052347</strain>
    </source>
</reference>
<evidence type="ECO:0000313" key="2">
    <source>
        <dbReference type="Proteomes" id="UP001552594"/>
    </source>
</evidence>
<protein>
    <submittedName>
        <fullName evidence="1">Transcriptional regulator</fullName>
    </submittedName>
</protein>
<accession>A0ABV3K7Z5</accession>
<comment type="caution">
    <text evidence="1">The sequence shown here is derived from an EMBL/GenBank/DDBJ whole genome shotgun (WGS) entry which is preliminary data.</text>
</comment>
<name>A0ABV3K7Z5_STRON</name>